<feature type="compositionally biased region" description="Basic residues" evidence="1">
    <location>
        <begin position="354"/>
        <end position="363"/>
    </location>
</feature>
<dbReference type="EMBL" id="BNJQ01000015">
    <property type="protein sequence ID" value="GHP07030.1"/>
    <property type="molecule type" value="Genomic_DNA"/>
</dbReference>
<dbReference type="Proteomes" id="UP000660262">
    <property type="component" value="Unassembled WGS sequence"/>
</dbReference>
<protein>
    <submittedName>
        <fullName evidence="2">Uncharacterized protein</fullName>
    </submittedName>
</protein>
<feature type="compositionally biased region" description="Gly residues" evidence="1">
    <location>
        <begin position="77"/>
        <end position="86"/>
    </location>
</feature>
<comment type="caution">
    <text evidence="2">The sequence shown here is derived from an EMBL/GenBank/DDBJ whole genome shotgun (WGS) entry which is preliminary data.</text>
</comment>
<organism evidence="2 3">
    <name type="scientific">Pycnococcus provasolii</name>
    <dbReference type="NCBI Taxonomy" id="41880"/>
    <lineage>
        <taxon>Eukaryota</taxon>
        <taxon>Viridiplantae</taxon>
        <taxon>Chlorophyta</taxon>
        <taxon>Pseudoscourfieldiophyceae</taxon>
        <taxon>Pseudoscourfieldiales</taxon>
        <taxon>Pycnococcaceae</taxon>
        <taxon>Pycnococcus</taxon>
    </lineage>
</organism>
<dbReference type="AlphaFoldDB" id="A0A830HML8"/>
<accession>A0A830HML8</accession>
<evidence type="ECO:0000313" key="2">
    <source>
        <dbReference type="EMBL" id="GHP07030.1"/>
    </source>
</evidence>
<feature type="compositionally biased region" description="Gly residues" evidence="1">
    <location>
        <begin position="34"/>
        <end position="46"/>
    </location>
</feature>
<sequence>MASTLRRSSRSVPPPSASQQSPATPSQLLLTSALGGGGGVPFGGGRNVYPPHSSILVAAPSKPKAKESMRGVRSGKSGSGASGGQHLGSKDSNKNNGASGKPSKAKKNLAVGSSAATSSMGVRKSNSKNGSKHQRDSRTTAKGKGKAAEVMAGRKLYYDAVSSDANKVAVHNFYGKALPRPYVMFKGTDKQKRSFGVLNAVLAWAEQTPFNMGGLDDKRTRFVGVMSKRFRKNPVVRAKSALALYAESLNVTPAEAKEKFDALTEDERKPFEVKAASARANATKARKEWRKQHPSFNDAADKLDKSVARKVKDDVPPPPPPPLAEEVHEDEEEDDDLLANLSESESDGEYIPKRLAKKPRLAKKSAAAQPRTPRRTRASASQPSEAATPSAFKDARFNAFEPDFSPASSPESKGTVNAPARTSNKRRRR</sequence>
<reference evidence="2" key="1">
    <citation type="submission" date="2020-10" db="EMBL/GenBank/DDBJ databases">
        <title>Unveiling of a novel bifunctional photoreceptor, Dualchrome1, isolated from a cosmopolitan green alga.</title>
        <authorList>
            <person name="Suzuki S."/>
            <person name="Kawachi M."/>
        </authorList>
    </citation>
    <scope>NUCLEOTIDE SEQUENCE</scope>
    <source>
        <strain evidence="2">NIES 2893</strain>
    </source>
</reference>
<feature type="compositionally biased region" description="Acidic residues" evidence="1">
    <location>
        <begin position="327"/>
        <end position="337"/>
    </location>
</feature>
<proteinExistence type="predicted"/>
<feature type="region of interest" description="Disordered" evidence="1">
    <location>
        <begin position="1"/>
        <end position="147"/>
    </location>
</feature>
<name>A0A830HML8_9CHLO</name>
<feature type="compositionally biased region" description="Basic and acidic residues" evidence="1">
    <location>
        <begin position="299"/>
        <end position="315"/>
    </location>
</feature>
<dbReference type="OrthoDB" id="1723663at2759"/>
<feature type="compositionally biased region" description="Polar residues" evidence="1">
    <location>
        <begin position="406"/>
        <end position="415"/>
    </location>
</feature>
<feature type="compositionally biased region" description="Low complexity" evidence="1">
    <location>
        <begin position="17"/>
        <end position="29"/>
    </location>
</feature>
<feature type="region of interest" description="Disordered" evidence="1">
    <location>
        <begin position="275"/>
        <end position="429"/>
    </location>
</feature>
<evidence type="ECO:0000313" key="3">
    <source>
        <dbReference type="Proteomes" id="UP000660262"/>
    </source>
</evidence>
<evidence type="ECO:0000256" key="1">
    <source>
        <dbReference type="SAM" id="MobiDB-lite"/>
    </source>
</evidence>
<gene>
    <name evidence="2" type="ORF">PPROV_000577300</name>
</gene>
<keyword evidence="3" id="KW-1185">Reference proteome</keyword>